<dbReference type="InterPro" id="IPR051531">
    <property type="entry name" value="N-acetyltransferase"/>
</dbReference>
<accession>A0A9K3GNE5</accession>
<organism evidence="5 6">
    <name type="scientific">Kipferlia bialata</name>
    <dbReference type="NCBI Taxonomy" id="797122"/>
    <lineage>
        <taxon>Eukaryota</taxon>
        <taxon>Metamonada</taxon>
        <taxon>Carpediemonas-like organisms</taxon>
        <taxon>Kipferlia</taxon>
    </lineage>
</organism>
<dbReference type="OrthoDB" id="9995487at2759"/>
<keyword evidence="1" id="KW-0808">Transferase</keyword>
<dbReference type="InterPro" id="IPR016181">
    <property type="entry name" value="Acyl_CoA_acyltransferase"/>
</dbReference>
<gene>
    <name evidence="5" type="ORF">KIPB_011510</name>
</gene>
<dbReference type="SUPFAM" id="SSF55729">
    <property type="entry name" value="Acyl-CoA N-acyltransferases (Nat)"/>
    <property type="match status" value="1"/>
</dbReference>
<comment type="similarity">
    <text evidence="3">Belongs to the acetyltransferase family. RimJ subfamily.</text>
</comment>
<dbReference type="AlphaFoldDB" id="A0A9K3GNE5"/>
<evidence type="ECO:0000313" key="6">
    <source>
        <dbReference type="Proteomes" id="UP000265618"/>
    </source>
</evidence>
<name>A0A9K3GNE5_9EUKA</name>
<dbReference type="PANTHER" id="PTHR43792">
    <property type="entry name" value="GNAT FAMILY, PUTATIVE (AFU_ORTHOLOGUE AFUA_3G00765)-RELATED-RELATED"/>
    <property type="match status" value="1"/>
</dbReference>
<keyword evidence="6" id="KW-1185">Reference proteome</keyword>
<dbReference type="GO" id="GO:0016747">
    <property type="term" value="F:acyltransferase activity, transferring groups other than amino-acyl groups"/>
    <property type="evidence" value="ECO:0007669"/>
    <property type="project" value="InterPro"/>
</dbReference>
<proteinExistence type="inferred from homology"/>
<dbReference type="EMBL" id="BDIP01004701">
    <property type="protein sequence ID" value="GIQ89113.1"/>
    <property type="molecule type" value="Genomic_DNA"/>
</dbReference>
<evidence type="ECO:0000256" key="2">
    <source>
        <dbReference type="ARBA" id="ARBA00023315"/>
    </source>
</evidence>
<reference evidence="5 6" key="1">
    <citation type="journal article" date="2018" name="PLoS ONE">
        <title>The draft genome of Kipferlia bialata reveals reductive genome evolution in fornicate parasites.</title>
        <authorList>
            <person name="Tanifuji G."/>
            <person name="Takabayashi S."/>
            <person name="Kume K."/>
            <person name="Takagi M."/>
            <person name="Nakayama T."/>
            <person name="Kamikawa R."/>
            <person name="Inagaki Y."/>
            <person name="Hashimoto T."/>
        </authorList>
    </citation>
    <scope>NUCLEOTIDE SEQUENCE [LARGE SCALE GENOMIC DNA]</scope>
    <source>
        <strain evidence="5">NY0173</strain>
    </source>
</reference>
<evidence type="ECO:0000256" key="3">
    <source>
        <dbReference type="ARBA" id="ARBA00038502"/>
    </source>
</evidence>
<dbReference type="Gene3D" id="3.40.630.30">
    <property type="match status" value="1"/>
</dbReference>
<dbReference type="PANTHER" id="PTHR43792:SF8">
    <property type="entry name" value="[RIBOSOMAL PROTEIN US5]-ALANINE N-ACETYLTRANSFERASE"/>
    <property type="match status" value="1"/>
</dbReference>
<protein>
    <recommendedName>
        <fullName evidence="4">N-acetyltransferase domain-containing protein</fullName>
    </recommendedName>
</protein>
<keyword evidence="2" id="KW-0012">Acyltransferase</keyword>
<sequence>PVLTPLVVPLTVSDSIILTPLDTSKAGTLLSLVQKEREREIEQGVEREHTLSERLPWLSSIHTLEDAVSYIEDTPSRRHVEGGGPGDWLIVVTPSGSDTQTHTDTAVGVIGVSSVSLDKKCAELGYWLGLGSEGHGYVTQCGQAVVEHLFRQNISRIEVHVSFENVRSRAVPERLGFRQLDVSEEMCGCSQGKWAVYGIDRDNRG</sequence>
<dbReference type="InterPro" id="IPR000182">
    <property type="entry name" value="GNAT_dom"/>
</dbReference>
<evidence type="ECO:0000259" key="4">
    <source>
        <dbReference type="Pfam" id="PF13302"/>
    </source>
</evidence>
<dbReference type="Pfam" id="PF13302">
    <property type="entry name" value="Acetyltransf_3"/>
    <property type="match status" value="1"/>
</dbReference>
<evidence type="ECO:0000256" key="1">
    <source>
        <dbReference type="ARBA" id="ARBA00022679"/>
    </source>
</evidence>
<dbReference type="Proteomes" id="UP000265618">
    <property type="component" value="Unassembled WGS sequence"/>
</dbReference>
<feature type="domain" description="N-acetyltransferase" evidence="4">
    <location>
        <begin position="55"/>
        <end position="178"/>
    </location>
</feature>
<evidence type="ECO:0000313" key="5">
    <source>
        <dbReference type="EMBL" id="GIQ89113.1"/>
    </source>
</evidence>
<comment type="caution">
    <text evidence="5">The sequence shown here is derived from an EMBL/GenBank/DDBJ whole genome shotgun (WGS) entry which is preliminary data.</text>
</comment>
<feature type="non-terminal residue" evidence="5">
    <location>
        <position position="205"/>
    </location>
</feature>